<feature type="compositionally biased region" description="Basic and acidic residues" evidence="1">
    <location>
        <begin position="1"/>
        <end position="25"/>
    </location>
</feature>
<dbReference type="EMBL" id="JAYMYQ010000003">
    <property type="protein sequence ID" value="KAK7344572.1"/>
    <property type="molecule type" value="Genomic_DNA"/>
</dbReference>
<name>A0AAN9M3D9_CANGL</name>
<feature type="region of interest" description="Disordered" evidence="1">
    <location>
        <begin position="1"/>
        <end position="33"/>
    </location>
</feature>
<evidence type="ECO:0000313" key="3">
    <source>
        <dbReference type="Proteomes" id="UP001367508"/>
    </source>
</evidence>
<proteinExistence type="predicted"/>
<gene>
    <name evidence="2" type="ORF">VNO77_14328</name>
</gene>
<evidence type="ECO:0000313" key="2">
    <source>
        <dbReference type="EMBL" id="KAK7344572.1"/>
    </source>
</evidence>
<dbReference type="AlphaFoldDB" id="A0AAN9M3D9"/>
<sequence length="114" mass="12869">MNASSKEHHDHPAKQRDDCADEESRTTTYTGQLDRGKTTLGGVIGSRACLGCEGRTRRNANERIIAHTGLRQKPIGRRCMGRKRKHRRDVANRMVTMRMKGHAMTAREVSGRKV</sequence>
<protein>
    <submittedName>
        <fullName evidence="2">Uncharacterized protein</fullName>
    </submittedName>
</protein>
<organism evidence="2 3">
    <name type="scientific">Canavalia gladiata</name>
    <name type="common">Sword bean</name>
    <name type="synonym">Dolichos gladiatus</name>
    <dbReference type="NCBI Taxonomy" id="3824"/>
    <lineage>
        <taxon>Eukaryota</taxon>
        <taxon>Viridiplantae</taxon>
        <taxon>Streptophyta</taxon>
        <taxon>Embryophyta</taxon>
        <taxon>Tracheophyta</taxon>
        <taxon>Spermatophyta</taxon>
        <taxon>Magnoliopsida</taxon>
        <taxon>eudicotyledons</taxon>
        <taxon>Gunneridae</taxon>
        <taxon>Pentapetalae</taxon>
        <taxon>rosids</taxon>
        <taxon>fabids</taxon>
        <taxon>Fabales</taxon>
        <taxon>Fabaceae</taxon>
        <taxon>Papilionoideae</taxon>
        <taxon>50 kb inversion clade</taxon>
        <taxon>NPAAA clade</taxon>
        <taxon>indigoferoid/millettioid clade</taxon>
        <taxon>Phaseoleae</taxon>
        <taxon>Canavalia</taxon>
    </lineage>
</organism>
<keyword evidence="3" id="KW-1185">Reference proteome</keyword>
<evidence type="ECO:0000256" key="1">
    <source>
        <dbReference type="SAM" id="MobiDB-lite"/>
    </source>
</evidence>
<reference evidence="2 3" key="1">
    <citation type="submission" date="2024-01" db="EMBL/GenBank/DDBJ databases">
        <title>The genomes of 5 underutilized Papilionoideae crops provide insights into root nodulation and disease resistanc.</title>
        <authorList>
            <person name="Jiang F."/>
        </authorList>
    </citation>
    <scope>NUCLEOTIDE SEQUENCE [LARGE SCALE GENOMIC DNA]</scope>
    <source>
        <strain evidence="2">LVBAO_FW01</strain>
        <tissue evidence="2">Leaves</tissue>
    </source>
</reference>
<dbReference type="Proteomes" id="UP001367508">
    <property type="component" value="Unassembled WGS sequence"/>
</dbReference>
<comment type="caution">
    <text evidence="2">The sequence shown here is derived from an EMBL/GenBank/DDBJ whole genome shotgun (WGS) entry which is preliminary data.</text>
</comment>
<accession>A0AAN9M3D9</accession>